<proteinExistence type="predicted"/>
<evidence type="ECO:0000313" key="2">
    <source>
        <dbReference type="EMBL" id="KAK1727576.1"/>
    </source>
</evidence>
<feature type="region of interest" description="Disordered" evidence="1">
    <location>
        <begin position="41"/>
        <end position="86"/>
    </location>
</feature>
<comment type="caution">
    <text evidence="2">The sequence shown here is derived from an EMBL/GenBank/DDBJ whole genome shotgun (WGS) entry which is preliminary data.</text>
</comment>
<gene>
    <name evidence="2" type="ORF">BDZ83DRAFT_195992</name>
</gene>
<accession>A0AAD8XIE1</accession>
<keyword evidence="3" id="KW-1185">Reference proteome</keyword>
<feature type="compositionally biased region" description="Basic and acidic residues" evidence="1">
    <location>
        <begin position="50"/>
        <end position="70"/>
    </location>
</feature>
<reference evidence="2" key="1">
    <citation type="submission" date="2021-12" db="EMBL/GenBank/DDBJ databases">
        <title>Comparative genomics, transcriptomics and evolutionary studies reveal genomic signatures of adaptation to plant cell wall in hemibiotrophic fungi.</title>
        <authorList>
            <consortium name="DOE Joint Genome Institute"/>
            <person name="Baroncelli R."/>
            <person name="Diaz J.F."/>
            <person name="Benocci T."/>
            <person name="Peng M."/>
            <person name="Battaglia E."/>
            <person name="Haridas S."/>
            <person name="Andreopoulos W."/>
            <person name="Labutti K."/>
            <person name="Pangilinan J."/>
            <person name="Floch G.L."/>
            <person name="Makela M.R."/>
            <person name="Henrissat B."/>
            <person name="Grigoriev I.V."/>
            <person name="Crouch J.A."/>
            <person name="De Vries R.P."/>
            <person name="Sukno S.A."/>
            <person name="Thon M.R."/>
        </authorList>
    </citation>
    <scope>NUCLEOTIDE SEQUENCE</scope>
    <source>
        <strain evidence="2">CBS 112980</strain>
    </source>
</reference>
<evidence type="ECO:0000313" key="3">
    <source>
        <dbReference type="Proteomes" id="UP001244207"/>
    </source>
</evidence>
<dbReference type="Proteomes" id="UP001244207">
    <property type="component" value="Unassembled WGS sequence"/>
</dbReference>
<organism evidence="2 3">
    <name type="scientific">Glomerella acutata</name>
    <name type="common">Colletotrichum acutatum</name>
    <dbReference type="NCBI Taxonomy" id="27357"/>
    <lineage>
        <taxon>Eukaryota</taxon>
        <taxon>Fungi</taxon>
        <taxon>Dikarya</taxon>
        <taxon>Ascomycota</taxon>
        <taxon>Pezizomycotina</taxon>
        <taxon>Sordariomycetes</taxon>
        <taxon>Hypocreomycetidae</taxon>
        <taxon>Glomerellales</taxon>
        <taxon>Glomerellaceae</taxon>
        <taxon>Colletotrichum</taxon>
        <taxon>Colletotrichum acutatum species complex</taxon>
    </lineage>
</organism>
<dbReference type="RefSeq" id="XP_060367631.1">
    <property type="nucleotide sequence ID" value="XM_060501625.1"/>
</dbReference>
<evidence type="ECO:0000256" key="1">
    <source>
        <dbReference type="SAM" id="MobiDB-lite"/>
    </source>
</evidence>
<dbReference type="AlphaFoldDB" id="A0AAD8XIE1"/>
<name>A0AAD8XIE1_GLOAC</name>
<sequence>MPSSSSLSLNIRTSSTGVLLGLTCRAEHDCVASAASAASVTGPATVDYPSTDHLDKYPYRAEDSHRESVHRQVRQPGEGERGRGRSTPLLLVGSQRTATQNGAWSGLLFPCPVPWCLVRTNAPYCTPDSDSDSNPEASPVGIHSCVSKLRRQQGPWPAQARKAWMVEDVWNGRFAHRVDPVGRESRRDAPKLVRCQSLPEQAIDAPAVGEAGSGGLKPEGGTRTLFQGTVGEV</sequence>
<protein>
    <submittedName>
        <fullName evidence="2">Uncharacterized protein</fullName>
    </submittedName>
</protein>
<dbReference type="GeneID" id="85385524"/>
<dbReference type="EMBL" id="JAHMHS010000023">
    <property type="protein sequence ID" value="KAK1727576.1"/>
    <property type="molecule type" value="Genomic_DNA"/>
</dbReference>
<feature type="region of interest" description="Disordered" evidence="1">
    <location>
        <begin position="207"/>
        <end position="233"/>
    </location>
</feature>